<keyword evidence="4" id="KW-0521">NADP</keyword>
<evidence type="ECO:0000256" key="5">
    <source>
        <dbReference type="ARBA" id="ARBA00022989"/>
    </source>
</evidence>
<evidence type="ECO:0000313" key="14">
    <source>
        <dbReference type="Proteomes" id="UP001194746"/>
    </source>
</evidence>
<keyword evidence="5" id="KW-1133">Transmembrane helix</keyword>
<evidence type="ECO:0000313" key="13">
    <source>
        <dbReference type="EMBL" id="KAF9894115.1"/>
    </source>
</evidence>
<comment type="function">
    <text evidence="9">Catalyzes the reduction of all-trans-retinal to all-trans-retinol in the presence of NADPH.</text>
</comment>
<dbReference type="CDD" id="cd05339">
    <property type="entry name" value="17beta-HSDXI-like_SDR_c"/>
    <property type="match status" value="1"/>
</dbReference>
<protein>
    <recommendedName>
        <fullName evidence="10">Short-chain dehydrogenase/reductase 3</fullName>
    </recommendedName>
    <alternativeName>
        <fullName evidence="11">Retinal short-chain dehydrogenase/reductase 1</fullName>
    </alternativeName>
</protein>
<comment type="subcellular location">
    <subcellularLocation>
        <location evidence="1">Membrane</location>
        <topology evidence="1">Multi-pass membrane protein</topology>
    </subcellularLocation>
</comment>
<keyword evidence="3" id="KW-0812">Transmembrane</keyword>
<keyword evidence="8" id="KW-0472">Membrane</keyword>
<dbReference type="PANTHER" id="PTHR24322:SF736">
    <property type="entry name" value="RETINOL DEHYDROGENASE 10"/>
    <property type="match status" value="1"/>
</dbReference>
<reference evidence="13" key="2">
    <citation type="submission" date="2020-02" db="EMBL/GenBank/DDBJ databases">
        <authorList>
            <person name="Gilchrist C.L.M."/>
            <person name="Chooi Y.-H."/>
        </authorList>
    </citation>
    <scope>NUCLEOTIDE SEQUENCE</scope>
    <source>
        <strain evidence="13">MST-FP2251</strain>
    </source>
</reference>
<name>A0AAD4GYU8_ASPNN</name>
<dbReference type="GO" id="GO:0052650">
    <property type="term" value="F:all-trans-retinol dehydrogenase (NADP+) activity"/>
    <property type="evidence" value="ECO:0007669"/>
    <property type="project" value="UniProtKB-ARBA"/>
</dbReference>
<dbReference type="FunFam" id="3.40.50.720:FF:000131">
    <property type="entry name" value="Short-chain dehydrogenase/reductase 3"/>
    <property type="match status" value="1"/>
</dbReference>
<comment type="similarity">
    <text evidence="2 12">Belongs to the short-chain dehydrogenases/reductases (SDR) family.</text>
</comment>
<accession>A0AAD4GYU8</accession>
<dbReference type="Proteomes" id="UP001194746">
    <property type="component" value="Unassembled WGS sequence"/>
</dbReference>
<evidence type="ECO:0000256" key="1">
    <source>
        <dbReference type="ARBA" id="ARBA00004141"/>
    </source>
</evidence>
<dbReference type="GO" id="GO:0016020">
    <property type="term" value="C:membrane"/>
    <property type="evidence" value="ECO:0007669"/>
    <property type="project" value="UniProtKB-SubCell"/>
</dbReference>
<dbReference type="EMBL" id="VCAU01000005">
    <property type="protein sequence ID" value="KAF9894115.1"/>
    <property type="molecule type" value="Genomic_DNA"/>
</dbReference>
<dbReference type="Pfam" id="PF00106">
    <property type="entry name" value="adh_short"/>
    <property type="match status" value="1"/>
</dbReference>
<evidence type="ECO:0000256" key="10">
    <source>
        <dbReference type="ARBA" id="ARBA00068717"/>
    </source>
</evidence>
<dbReference type="SUPFAM" id="SSF51735">
    <property type="entry name" value="NAD(P)-binding Rossmann-fold domains"/>
    <property type="match status" value="1"/>
</dbReference>
<keyword evidence="14" id="KW-1185">Reference proteome</keyword>
<keyword evidence="7" id="KW-0443">Lipid metabolism</keyword>
<reference evidence="13" key="1">
    <citation type="journal article" date="2019" name="Beilstein J. Org. Chem.">
        <title>Nanangenines: drimane sesquiterpenoids as the dominant metabolite cohort of a novel Australian fungus, Aspergillus nanangensis.</title>
        <authorList>
            <person name="Lacey H.J."/>
            <person name="Gilchrist C.L.M."/>
            <person name="Crombie A."/>
            <person name="Kalaitzis J.A."/>
            <person name="Vuong D."/>
            <person name="Rutledge P.J."/>
            <person name="Turner P."/>
            <person name="Pitt J.I."/>
            <person name="Lacey E."/>
            <person name="Chooi Y.H."/>
            <person name="Piggott A.M."/>
        </authorList>
    </citation>
    <scope>NUCLEOTIDE SEQUENCE</scope>
    <source>
        <strain evidence="13">MST-FP2251</strain>
    </source>
</reference>
<organism evidence="13 14">
    <name type="scientific">Aspergillus nanangensis</name>
    <dbReference type="NCBI Taxonomy" id="2582783"/>
    <lineage>
        <taxon>Eukaryota</taxon>
        <taxon>Fungi</taxon>
        <taxon>Dikarya</taxon>
        <taxon>Ascomycota</taxon>
        <taxon>Pezizomycotina</taxon>
        <taxon>Eurotiomycetes</taxon>
        <taxon>Eurotiomycetidae</taxon>
        <taxon>Eurotiales</taxon>
        <taxon>Aspergillaceae</taxon>
        <taxon>Aspergillus</taxon>
        <taxon>Aspergillus subgen. Circumdati</taxon>
    </lineage>
</organism>
<evidence type="ECO:0000256" key="8">
    <source>
        <dbReference type="ARBA" id="ARBA00023136"/>
    </source>
</evidence>
<sequence length="347" mass="39016">MASNQIVQLCLEKAQTLFSRLPPNIQTSLSRPLVRKAIAVLTAIQLMRGVNRYLSQRAQNNWTSARPWHASTELVLLTGGCSGIGKQIMQDLVKLNVKTIIFDIQEPKFSLPPNVYYYKVDLTSSAAVKEAATQVRREHGHPTVLINNAGVGFAETILQEPEEKIRLTMEVNTLSHFWTVKEFLPSMIQNDHGHVVTIASMASFVALGEMADYGCSKAAALAFHESLTQEIKHWYRSRRVRTSVIHPLWVQTPMIQELSEHRTQFRQPIMTPDKVSQAVVKQLVRGNGGQVVVPASHGLVSLLRGWPSWIQERLRDHASQSFVRLRLLEQELAQSQSQSQSQSQGRA</sequence>
<proteinExistence type="inferred from homology"/>
<dbReference type="PRINTS" id="PR00080">
    <property type="entry name" value="SDRFAMILY"/>
</dbReference>
<dbReference type="PRINTS" id="PR00081">
    <property type="entry name" value="GDHRDH"/>
</dbReference>
<gene>
    <name evidence="13" type="ORF">FE257_009088</name>
</gene>
<evidence type="ECO:0000256" key="9">
    <source>
        <dbReference type="ARBA" id="ARBA00059620"/>
    </source>
</evidence>
<dbReference type="InterPro" id="IPR002347">
    <property type="entry name" value="SDR_fam"/>
</dbReference>
<dbReference type="Gene3D" id="3.40.50.720">
    <property type="entry name" value="NAD(P)-binding Rossmann-like Domain"/>
    <property type="match status" value="1"/>
</dbReference>
<evidence type="ECO:0000256" key="7">
    <source>
        <dbReference type="ARBA" id="ARBA00023098"/>
    </source>
</evidence>
<dbReference type="AlphaFoldDB" id="A0AAD4GYU8"/>
<evidence type="ECO:0000256" key="2">
    <source>
        <dbReference type="ARBA" id="ARBA00006484"/>
    </source>
</evidence>
<evidence type="ECO:0000256" key="4">
    <source>
        <dbReference type="ARBA" id="ARBA00022857"/>
    </source>
</evidence>
<evidence type="ECO:0000256" key="3">
    <source>
        <dbReference type="ARBA" id="ARBA00022692"/>
    </source>
</evidence>
<dbReference type="InterPro" id="IPR036291">
    <property type="entry name" value="NAD(P)-bd_dom_sf"/>
</dbReference>
<comment type="caution">
    <text evidence="13">The sequence shown here is derived from an EMBL/GenBank/DDBJ whole genome shotgun (WGS) entry which is preliminary data.</text>
</comment>
<keyword evidence="6" id="KW-0560">Oxidoreductase</keyword>
<evidence type="ECO:0000256" key="11">
    <source>
        <dbReference type="ARBA" id="ARBA00082544"/>
    </source>
</evidence>
<evidence type="ECO:0000256" key="6">
    <source>
        <dbReference type="ARBA" id="ARBA00023002"/>
    </source>
</evidence>
<dbReference type="PANTHER" id="PTHR24322">
    <property type="entry name" value="PKSB"/>
    <property type="match status" value="1"/>
</dbReference>
<evidence type="ECO:0000256" key="12">
    <source>
        <dbReference type="RuleBase" id="RU000363"/>
    </source>
</evidence>